<dbReference type="OrthoDB" id="4373605at2"/>
<evidence type="ECO:0000313" key="2">
    <source>
        <dbReference type="Proteomes" id="UP000186218"/>
    </source>
</evidence>
<organism evidence="1 2">
    <name type="scientific">Williamsia sterculiae</name>
    <dbReference type="NCBI Taxonomy" id="1344003"/>
    <lineage>
        <taxon>Bacteria</taxon>
        <taxon>Bacillati</taxon>
        <taxon>Actinomycetota</taxon>
        <taxon>Actinomycetes</taxon>
        <taxon>Mycobacteriales</taxon>
        <taxon>Nocardiaceae</taxon>
        <taxon>Williamsia</taxon>
    </lineage>
</organism>
<gene>
    <name evidence="1" type="ORF">SAMN05445060_3842</name>
</gene>
<reference evidence="1 2" key="1">
    <citation type="submission" date="2017-01" db="EMBL/GenBank/DDBJ databases">
        <authorList>
            <person name="Mah S.A."/>
            <person name="Swanson W.J."/>
            <person name="Moy G.W."/>
            <person name="Vacquier V.D."/>
        </authorList>
    </citation>
    <scope>NUCLEOTIDE SEQUENCE [LARGE SCALE GENOMIC DNA]</scope>
    <source>
        <strain evidence="1 2">CPCC 203464</strain>
    </source>
</reference>
<dbReference type="RefSeq" id="WP_076482654.1">
    <property type="nucleotide sequence ID" value="NZ_FTNT01000014.1"/>
</dbReference>
<keyword evidence="2" id="KW-1185">Reference proteome</keyword>
<dbReference type="AlphaFoldDB" id="A0A1N7HAQ7"/>
<name>A0A1N7HAQ7_9NOCA</name>
<accession>A0A1N7HAQ7</accession>
<dbReference type="Proteomes" id="UP000186218">
    <property type="component" value="Unassembled WGS sequence"/>
</dbReference>
<dbReference type="EMBL" id="FTNT01000014">
    <property type="protein sequence ID" value="SIS21965.1"/>
    <property type="molecule type" value="Genomic_DNA"/>
</dbReference>
<protein>
    <submittedName>
        <fullName evidence="1">Uncharacterized protein</fullName>
    </submittedName>
</protein>
<sequence length="147" mass="16686">MARETDSASTHDWPGMTDWIVESLSDQPTGFVFELGPRDYGPAEDDEGIEAINAQVQVLRDGVLLLRRSRTVLYRLFLGDYRVADLPLNRWLDGEHFDDCTDGYIFSRDVNLIAEAMTAWFRHCGLVESPQLIGCDYEFPDVLLPEG</sequence>
<proteinExistence type="predicted"/>
<evidence type="ECO:0000313" key="1">
    <source>
        <dbReference type="EMBL" id="SIS21965.1"/>
    </source>
</evidence>